<reference evidence="1 2" key="1">
    <citation type="journal article" date="2015" name="Int. J. Syst. Evol. Microbiol.">
        <title>Winogradskyella litoriviva sp. nov., isolated from coastal seawater.</title>
        <authorList>
            <person name="Nedashkovskaya O.I."/>
            <person name="Kukhlevskiy A.D."/>
            <person name="Zhukova N.V."/>
            <person name="Kim S.J."/>
            <person name="Rhee S.K."/>
            <person name="Mikhailov V.V."/>
        </authorList>
    </citation>
    <scope>NUCLEOTIDE SEQUENCE [LARGE SCALE GENOMIC DNA]</scope>
    <source>
        <strain evidence="1 2">KMM6491</strain>
    </source>
</reference>
<evidence type="ECO:0000313" key="2">
    <source>
        <dbReference type="Proteomes" id="UP000805085"/>
    </source>
</evidence>
<dbReference type="InterPro" id="IPR053154">
    <property type="entry name" value="c-di-AMP_regulator"/>
</dbReference>
<dbReference type="PANTHER" id="PTHR37804:SF1">
    <property type="entry name" value="CDAA REGULATORY PROTEIN CDAR"/>
    <property type="match status" value="1"/>
</dbReference>
<dbReference type="Proteomes" id="UP000805085">
    <property type="component" value="Unassembled WGS sequence"/>
</dbReference>
<evidence type="ECO:0000313" key="1">
    <source>
        <dbReference type="EMBL" id="NRD23416.1"/>
    </source>
</evidence>
<proteinExistence type="predicted"/>
<name>A0ABX2E4M4_9FLAO</name>
<evidence type="ECO:0008006" key="3">
    <source>
        <dbReference type="Google" id="ProtNLM"/>
    </source>
</evidence>
<comment type="caution">
    <text evidence="1">The sequence shown here is derived from an EMBL/GenBank/DDBJ whole genome shotgun (WGS) entry which is preliminary data.</text>
</comment>
<gene>
    <name evidence="1" type="ORF">HNV10_09200</name>
</gene>
<dbReference type="PANTHER" id="PTHR37804">
    <property type="entry name" value="CDAA REGULATORY PROTEIN CDAR"/>
    <property type="match status" value="1"/>
</dbReference>
<dbReference type="EMBL" id="JABRWQ010000004">
    <property type="protein sequence ID" value="NRD23416.1"/>
    <property type="molecule type" value="Genomic_DNA"/>
</dbReference>
<dbReference type="Gene3D" id="2.170.120.30">
    <property type="match status" value="1"/>
</dbReference>
<dbReference type="RefSeq" id="WP_173301062.1">
    <property type="nucleotide sequence ID" value="NZ_JABRWQ010000004.1"/>
</dbReference>
<protein>
    <recommendedName>
        <fullName evidence="3">YbbR-like protein</fullName>
    </recommendedName>
</protein>
<accession>A0ABX2E4M4</accession>
<organism evidence="1 2">
    <name type="scientific">Winogradskyella litoriviva</name>
    <dbReference type="NCBI Taxonomy" id="1220182"/>
    <lineage>
        <taxon>Bacteria</taxon>
        <taxon>Pseudomonadati</taxon>
        <taxon>Bacteroidota</taxon>
        <taxon>Flavobacteriia</taxon>
        <taxon>Flavobacteriales</taxon>
        <taxon>Flavobacteriaceae</taxon>
        <taxon>Winogradskyella</taxon>
    </lineage>
</organism>
<keyword evidence="2" id="KW-1185">Reference proteome</keyword>
<sequence length="320" mass="36610">MKSNINSNILDYFKNKNYKRFSLFFLAAFILLIFSKLSSDYKQTIKVKVKLINVEDEIIIKNDSANYIDAYVEAKGFSLVPLLFNSSKELIVNSKNNLTKKGNQFIFDVQKNKYLLEGQLGNSFKLLTVLPDTLLITFSKRASKVVPIELVKNINYAIGYDLKGEFKFNIDSVKVVGSSAVVDTIYSIPTEELALDNVNQNINKTLILNTSALEQVEVFPKNVKVTGSVARFTEGIKEIPVIVTNQPKDITINIFPKTVSVSFYVDLEEYNDVKTEDFRVECNYEELDFNQTYLLPKIVKKPSFVKRVNIKQKRIDYIKL</sequence>
<dbReference type="Gene3D" id="2.170.120.40">
    <property type="entry name" value="YbbR-like domain"/>
    <property type="match status" value="1"/>
</dbReference>